<name>C2JV85_LACRM</name>
<dbReference type="Pfam" id="PF04951">
    <property type="entry name" value="Peptidase_M55"/>
    <property type="match status" value="1"/>
</dbReference>
<evidence type="ECO:0000313" key="2">
    <source>
        <dbReference type="Proteomes" id="UP000004525"/>
    </source>
</evidence>
<comment type="caution">
    <text evidence="1">The sequence shown here is derived from an EMBL/GenBank/DDBJ whole genome shotgun (WGS) entry which is preliminary data.</text>
</comment>
<dbReference type="Gene3D" id="3.40.50.10780">
    <property type="entry name" value="Dipeptide transport protein"/>
    <property type="match status" value="1"/>
</dbReference>
<gene>
    <name evidence="1" type="ORF">HMPREF0539_0819</name>
</gene>
<dbReference type="InterPro" id="IPR036177">
    <property type="entry name" value="Peptidase_M55_sf"/>
</dbReference>
<dbReference type="Proteomes" id="UP000004525">
    <property type="component" value="Unassembled WGS sequence"/>
</dbReference>
<keyword evidence="2" id="KW-1185">Reference proteome</keyword>
<dbReference type="InterPro" id="IPR007035">
    <property type="entry name" value="Peptidase_M55"/>
</dbReference>
<proteinExistence type="predicted"/>
<dbReference type="EMBL" id="ACIZ01000038">
    <property type="protein sequence ID" value="EEN81047.1"/>
    <property type="molecule type" value="Genomic_DNA"/>
</dbReference>
<evidence type="ECO:0000313" key="1">
    <source>
        <dbReference type="EMBL" id="EEN81047.1"/>
    </source>
</evidence>
<protein>
    <submittedName>
        <fullName evidence="1">Uncharacterized protein</fullName>
    </submittedName>
</protein>
<organism evidence="1 2">
    <name type="scientific">Lacticaseibacillus rhamnosus (strain LMS2-1)</name>
    <dbReference type="NCBI Taxonomy" id="525361"/>
    <lineage>
        <taxon>Bacteria</taxon>
        <taxon>Bacillati</taxon>
        <taxon>Bacillota</taxon>
        <taxon>Bacilli</taxon>
        <taxon>Lactobacillales</taxon>
        <taxon>Lactobacillaceae</taxon>
        <taxon>Lacticaseibacillus</taxon>
    </lineage>
</organism>
<sequence>MLKIYISTDIEGLAGIVDFSQEDEDREIFRDLYNQQIEWVLQGIQQSKKMLK</sequence>
<accession>C2JV85</accession>
<dbReference type="AlphaFoldDB" id="C2JV85"/>
<dbReference type="HOGENOM" id="CLU_3135387_0_0_9"/>
<dbReference type="SUPFAM" id="SSF63992">
    <property type="entry name" value="Dipeptide transport protein"/>
    <property type="match status" value="1"/>
</dbReference>
<reference evidence="1" key="1">
    <citation type="submission" date="2009-01" db="EMBL/GenBank/DDBJ databases">
        <authorList>
            <person name="Qin X."/>
            <person name="Bachman B."/>
            <person name="Battles P."/>
            <person name="Bell A."/>
            <person name="Bess C."/>
            <person name="Bickham C."/>
            <person name="Chaboub L."/>
            <person name="Chen D."/>
            <person name="Coyle M."/>
            <person name="Deiros D.R."/>
            <person name="Dinh H."/>
            <person name="Forbes L."/>
            <person name="Fowler G."/>
            <person name="Francisco L."/>
            <person name="Fu Q."/>
            <person name="Gubbala S."/>
            <person name="Hale W."/>
            <person name="Han Y."/>
            <person name="Hemphill L."/>
            <person name="Highlander S.K."/>
            <person name="Hirani K."/>
            <person name="Hogues M."/>
            <person name="Jackson L."/>
            <person name="Jakkamsetti A."/>
            <person name="Javaid M."/>
            <person name="Jiang H."/>
            <person name="Korchina V."/>
            <person name="Kovar C."/>
            <person name="Lara F."/>
            <person name="Lee S."/>
            <person name="Mata R."/>
            <person name="Mathew T."/>
            <person name="Moen C."/>
            <person name="Morales K."/>
            <person name="Munidasa M."/>
            <person name="Nazareth L."/>
            <person name="Ngo R."/>
            <person name="Nguyen L."/>
            <person name="Okwuonu G."/>
            <person name="Ongeri F."/>
            <person name="Patil S."/>
            <person name="Petrosino J."/>
            <person name="Pham C."/>
            <person name="Pham P."/>
            <person name="Pu L.-L."/>
            <person name="Puazo M."/>
            <person name="Raj R."/>
            <person name="Reid J."/>
            <person name="Rouhana J."/>
            <person name="Saada N."/>
            <person name="Shang Y."/>
            <person name="Simmons D."/>
            <person name="Thornton R."/>
            <person name="Warren J."/>
            <person name="Weissenberger G."/>
            <person name="Zhang J."/>
            <person name="Zhang L."/>
            <person name="Zhou C."/>
            <person name="Zhu D."/>
            <person name="Muzny D."/>
            <person name="Worley K."/>
            <person name="Gibbs R."/>
        </authorList>
    </citation>
    <scope>NUCLEOTIDE SEQUENCE [LARGE SCALE GENOMIC DNA]</scope>
    <source>
        <strain evidence="1">LMS2-1</strain>
    </source>
</reference>
<dbReference type="InterPro" id="IPR027476">
    <property type="entry name" value="DppA_N"/>
</dbReference>